<dbReference type="EMBL" id="KY684084">
    <property type="protein sequence ID" value="ARF09175.1"/>
    <property type="molecule type" value="Genomic_DNA"/>
</dbReference>
<sequence length="256" mass="30923">MDRNMIEKIKKMDFPKSINKREWEEYLGRNLNSEELFYIEELKTEKRFNNYILNLHEIAKKKNLYIPYLTGLYGNCLFESLSHHNIFENEDMFRKNVAFLMYIFKDKKNLFPNQDNTLSELFSFSNEIEYILSQSNKKIYKYNYDIMCLDLSKEFSWSRLPTELVMMAISYFFNIRFHIISNKNEYEHEICVSGEENPLDVYLGHIEEVHYVPLQVRVGDKCEDIIPKHTEAKTNFYKWAVSIWNSKNEEKIDMLK</sequence>
<organism evidence="1">
    <name type="scientific">Catovirus CTV1</name>
    <dbReference type="NCBI Taxonomy" id="1977631"/>
    <lineage>
        <taxon>Viruses</taxon>
        <taxon>Varidnaviria</taxon>
        <taxon>Bamfordvirae</taxon>
        <taxon>Nucleocytoviricota</taxon>
        <taxon>Megaviricetes</taxon>
        <taxon>Imitervirales</taxon>
        <taxon>Mimiviridae</taxon>
        <taxon>Klosneuvirinae</taxon>
        <taxon>Catovirus</taxon>
    </lineage>
</organism>
<dbReference type="Gene3D" id="3.90.70.80">
    <property type="match status" value="1"/>
</dbReference>
<proteinExistence type="predicted"/>
<protein>
    <recommendedName>
        <fullName evidence="2">OTU domain-containing protein</fullName>
    </recommendedName>
</protein>
<evidence type="ECO:0000313" key="1">
    <source>
        <dbReference type="EMBL" id="ARF09175.1"/>
    </source>
</evidence>
<accession>A0A1V0SBT2</accession>
<gene>
    <name evidence="1" type="ORF">Catovirus_2_124</name>
</gene>
<evidence type="ECO:0008006" key="2">
    <source>
        <dbReference type="Google" id="ProtNLM"/>
    </source>
</evidence>
<reference evidence="1" key="1">
    <citation type="journal article" date="2017" name="Science">
        <title>Giant viruses with an expanded complement of translation system components.</title>
        <authorList>
            <person name="Schulz F."/>
            <person name="Yutin N."/>
            <person name="Ivanova N.N."/>
            <person name="Ortega D.R."/>
            <person name="Lee T.K."/>
            <person name="Vierheilig J."/>
            <person name="Daims H."/>
            <person name="Horn M."/>
            <person name="Wagner M."/>
            <person name="Jensen G.J."/>
            <person name="Kyrpides N.C."/>
            <person name="Koonin E.V."/>
            <person name="Woyke T."/>
        </authorList>
    </citation>
    <scope>NUCLEOTIDE SEQUENCE</scope>
    <source>
        <strain evidence="1">CTV1</strain>
    </source>
</reference>
<name>A0A1V0SBT2_9VIRU</name>